<keyword evidence="3" id="KW-1185">Reference proteome</keyword>
<name>A0ABY6FXM4_9MICO</name>
<keyword evidence="1" id="KW-0472">Membrane</keyword>
<evidence type="ECO:0000256" key="1">
    <source>
        <dbReference type="SAM" id="Phobius"/>
    </source>
</evidence>
<gene>
    <name evidence="2" type="ORF">BRM3_07960</name>
</gene>
<proteinExistence type="predicted"/>
<dbReference type="EMBL" id="CP107020">
    <property type="protein sequence ID" value="UYG15585.1"/>
    <property type="molecule type" value="Genomic_DNA"/>
</dbReference>
<accession>A0ABY6FXM4</accession>
<keyword evidence="1" id="KW-0812">Transmembrane</keyword>
<evidence type="ECO:0000313" key="2">
    <source>
        <dbReference type="EMBL" id="UYG15585.1"/>
    </source>
</evidence>
<dbReference type="Proteomes" id="UP001164305">
    <property type="component" value="Chromosome"/>
</dbReference>
<dbReference type="RefSeq" id="WP_263592799.1">
    <property type="nucleotide sequence ID" value="NZ_CP107020.1"/>
</dbReference>
<evidence type="ECO:0000313" key="3">
    <source>
        <dbReference type="Proteomes" id="UP001164305"/>
    </source>
</evidence>
<feature type="transmembrane region" description="Helical" evidence="1">
    <location>
        <begin position="31"/>
        <end position="50"/>
    </location>
</feature>
<keyword evidence="1" id="KW-1133">Transmembrane helix</keyword>
<organism evidence="2 3">
    <name type="scientific">Brachybacterium huguangmaarense</name>
    <dbReference type="NCBI Taxonomy" id="1652028"/>
    <lineage>
        <taxon>Bacteria</taxon>
        <taxon>Bacillati</taxon>
        <taxon>Actinomycetota</taxon>
        <taxon>Actinomycetes</taxon>
        <taxon>Micrococcales</taxon>
        <taxon>Dermabacteraceae</taxon>
        <taxon>Brachybacterium</taxon>
    </lineage>
</organism>
<sequence length="54" mass="6006">MILLAFLMLAVGGILLGGSWSFFRQKKPWWAVALMAVLGVVCVLIAFWRIQQGV</sequence>
<reference evidence="2" key="1">
    <citation type="submission" date="2022-10" db="EMBL/GenBank/DDBJ databases">
        <title>Whole-Genome Sequencing of Brachybacterium huguangmaarense BRM-3, Isolated from Betula schmidtii.</title>
        <authorList>
            <person name="Haam D."/>
        </authorList>
    </citation>
    <scope>NUCLEOTIDE SEQUENCE</scope>
    <source>
        <strain evidence="2">BRM-3</strain>
    </source>
</reference>
<protein>
    <submittedName>
        <fullName evidence="2">Uncharacterized protein</fullName>
    </submittedName>
</protein>